<dbReference type="GO" id="GO:0050354">
    <property type="term" value="F:triokinase activity"/>
    <property type="evidence" value="ECO:0007669"/>
    <property type="project" value="UniProtKB-EC"/>
</dbReference>
<reference key="1">
    <citation type="submission" date="1995-03" db="EMBL/GenBank/DDBJ databases">
        <authorList>
            <person name="Miwa I."/>
            <person name="Kito Y."/>
            <person name="Okuda J."/>
        </authorList>
    </citation>
    <scope>PROTEIN SEQUENCE</scope>
</reference>
<protein>
    <submittedName>
        <fullName>TRIOKINASE</fullName>
        <ecNumber>2.7.1.28</ecNumber>
    </submittedName>
</protein>
<proteinExistence type="evidence at protein level"/>
<dbReference type="EC" id="2.7.1.28"/>
<keyword id="KW-0903">Direct protein sequencing</keyword>
<sequence>LIDEGGAAWPNVAK</sequence>
<accession>Q9TR83</accession>
<name>Q9TR83_PIG</name>
<organism>
    <name type="scientific">Sus scrofa</name>
    <name type="common">Pig</name>
    <dbReference type="NCBI Taxonomy" id="9823"/>
    <lineage>
        <taxon>Eukaryota</taxon>
        <taxon>Metazoa</taxon>
        <taxon>Chordata</taxon>
        <taxon>Craniata</taxon>
        <taxon>Vertebrata</taxon>
        <taxon>Euteleostomi</taxon>
        <taxon>Mammalia</taxon>
        <taxon>Eutheria</taxon>
        <taxon>Laurasiatheria</taxon>
        <taxon>Artiodactyla</taxon>
        <taxon>Suina</taxon>
        <taxon>Suidae</taxon>
        <taxon>Sus</taxon>
    </lineage>
</organism>